<evidence type="ECO:0000313" key="7">
    <source>
        <dbReference type="EMBL" id="ABL97329.1"/>
    </source>
</evidence>
<dbReference type="NCBIfam" id="TIGR00050">
    <property type="entry name" value="rRNA_methyl_1"/>
    <property type="match status" value="1"/>
</dbReference>
<dbReference type="InterPro" id="IPR029026">
    <property type="entry name" value="tRNA_m1G_MTases_N"/>
</dbReference>
<dbReference type="AlphaFoldDB" id="A4GJN4"/>
<dbReference type="Gene3D" id="1.10.8.590">
    <property type="match status" value="1"/>
</dbReference>
<accession>A4GJN4</accession>
<protein>
    <recommendedName>
        <fullName evidence="5">tRNA (cytidine/uridine-2'-O-)-methyltransferase TrmJ</fullName>
        <ecNumber evidence="5">2.1.1.200</ecNumber>
    </recommendedName>
    <alternativeName>
        <fullName evidence="5">tRNA (cytidine(32)/uridine(32)-2'-O)-methyltransferase</fullName>
    </alternativeName>
    <alternativeName>
        <fullName evidence="5">tRNA Cm32/Um32 methyltransferase</fullName>
    </alternativeName>
</protein>
<proteinExistence type="inferred from homology"/>
<evidence type="ECO:0000256" key="5">
    <source>
        <dbReference type="RuleBase" id="RU362024"/>
    </source>
</evidence>
<dbReference type="EC" id="2.1.1.200" evidence="5"/>
<keyword evidence="5" id="KW-0963">Cytoplasm</keyword>
<evidence type="ECO:0000256" key="1">
    <source>
        <dbReference type="ARBA" id="ARBA00007228"/>
    </source>
</evidence>
<keyword evidence="3 7" id="KW-0808">Transferase</keyword>
<comment type="subcellular location">
    <subcellularLocation>
        <location evidence="5">Cytoplasm</location>
    </subcellularLocation>
</comment>
<dbReference type="InterPro" id="IPR029028">
    <property type="entry name" value="Alpha/beta_knot_MTases"/>
</dbReference>
<name>A4GJN4_9BACT</name>
<comment type="function">
    <text evidence="5">Catalyzes the formation of 2'O-methylated cytidine (Cm32) or 2'O-methylated uridine (Um32) at position 32 in tRNA.</text>
</comment>
<gene>
    <name evidence="5" type="primary">trmJ</name>
    <name evidence="7" type="ORF">ALOHA_HF1012C08.0033</name>
</gene>
<dbReference type="InterPro" id="IPR004384">
    <property type="entry name" value="RNA_MeTrfase_TrmJ/LasT"/>
</dbReference>
<evidence type="ECO:0000256" key="3">
    <source>
        <dbReference type="ARBA" id="ARBA00022679"/>
    </source>
</evidence>
<dbReference type="PIRSF" id="PIRSF004808">
    <property type="entry name" value="LasT"/>
    <property type="match status" value="1"/>
</dbReference>
<comment type="subunit">
    <text evidence="5">Homodimer.</text>
</comment>
<dbReference type="InterPro" id="IPR001537">
    <property type="entry name" value="SpoU_MeTrfase"/>
</dbReference>
<dbReference type="GO" id="GO:0005829">
    <property type="term" value="C:cytosol"/>
    <property type="evidence" value="ECO:0007669"/>
    <property type="project" value="TreeGrafter"/>
</dbReference>
<sequence length="245" mass="27915">MNFDKISIILVDTQLPENVGLVARSMYNFGFTNLKLVSPKLEWPSEKALAVAVDAKNIVENIKVYSSLREALSDSSYSIGYTARLRDMSKQFSDNSKIISEIKEQKINDSIGVVFGGEASGLTNDHLSLITKCVTIDTHENFSSLNLSHAVNVFCYSLFSQVFKTEQLVDKNSEPHGSQNDLMYFFDHLEEELESRGFFQPEEKMPKMKQNLRNIFHRADLSEREIATLRGVVRVLSEYRKTKEI</sequence>
<dbReference type="GO" id="GO:0160206">
    <property type="term" value="F:tRNA (cytidine(32)/uridine(32)-2'-O)-methyltransferase activity"/>
    <property type="evidence" value="ECO:0007669"/>
    <property type="project" value="UniProtKB-EC"/>
</dbReference>
<comment type="catalytic activity">
    <reaction evidence="5">
        <text>uridine(32) in tRNA + S-adenosyl-L-methionine = 2'-O-methyluridine(32) in tRNA + S-adenosyl-L-homocysteine + H(+)</text>
        <dbReference type="Rhea" id="RHEA:42936"/>
        <dbReference type="Rhea" id="RHEA-COMP:10107"/>
        <dbReference type="Rhea" id="RHEA-COMP:10290"/>
        <dbReference type="ChEBI" id="CHEBI:15378"/>
        <dbReference type="ChEBI" id="CHEBI:57856"/>
        <dbReference type="ChEBI" id="CHEBI:59789"/>
        <dbReference type="ChEBI" id="CHEBI:65315"/>
        <dbReference type="ChEBI" id="CHEBI:74478"/>
        <dbReference type="EC" id="2.1.1.200"/>
    </reaction>
</comment>
<dbReference type="GO" id="GO:0106339">
    <property type="term" value="F:tRNA (cytidine(32)-2'-O)-methyltransferase activity"/>
    <property type="evidence" value="ECO:0007669"/>
    <property type="project" value="RHEA"/>
</dbReference>
<keyword evidence="4 5" id="KW-0949">S-adenosyl-L-methionine</keyword>
<keyword evidence="5" id="KW-0819">tRNA processing</keyword>
<reference evidence="7" key="1">
    <citation type="journal article" date="2007" name="Environ. Microbiol.">
        <title>Proteorhodopsin photosystem gene clusters exhibit co-evolutionary trends and shared ancestry among diverse marine microbial phyla.</title>
        <authorList>
            <person name="McCarren J."/>
            <person name="Delong E.F."/>
        </authorList>
    </citation>
    <scope>NUCLEOTIDE SEQUENCE</scope>
</reference>
<dbReference type="GO" id="GO:0003723">
    <property type="term" value="F:RNA binding"/>
    <property type="evidence" value="ECO:0007669"/>
    <property type="project" value="InterPro"/>
</dbReference>
<evidence type="ECO:0000256" key="4">
    <source>
        <dbReference type="ARBA" id="ARBA00022691"/>
    </source>
</evidence>
<evidence type="ECO:0000259" key="6">
    <source>
        <dbReference type="Pfam" id="PF00588"/>
    </source>
</evidence>
<comment type="similarity">
    <text evidence="1">Belongs to the class IV-like SAM-binding methyltransferase superfamily. RNA methyltransferase TrmH family.</text>
</comment>
<organism evidence="7">
    <name type="scientific">uncultured marine bacterium HF10_12C08</name>
    <dbReference type="NCBI Taxonomy" id="415444"/>
    <lineage>
        <taxon>Bacteria</taxon>
        <taxon>environmental samples</taxon>
    </lineage>
</organism>
<dbReference type="Pfam" id="PF00588">
    <property type="entry name" value="SpoU_methylase"/>
    <property type="match status" value="1"/>
</dbReference>
<dbReference type="PANTHER" id="PTHR42786">
    <property type="entry name" value="TRNA/RRNA METHYLTRANSFERASE"/>
    <property type="match status" value="1"/>
</dbReference>
<dbReference type="Gene3D" id="3.40.1280.10">
    <property type="match status" value="1"/>
</dbReference>
<dbReference type="PANTHER" id="PTHR42786:SF2">
    <property type="entry name" value="TRNA (CYTIDINE_URIDINE-2'-O-)-METHYLTRANSFERASE TRMJ"/>
    <property type="match status" value="1"/>
</dbReference>
<evidence type="ECO:0000256" key="2">
    <source>
        <dbReference type="ARBA" id="ARBA00022603"/>
    </source>
</evidence>
<dbReference type="CDD" id="cd18093">
    <property type="entry name" value="SpoU-like_TrmJ"/>
    <property type="match status" value="1"/>
</dbReference>
<dbReference type="EMBL" id="EF107102">
    <property type="protein sequence ID" value="ABL97329.1"/>
    <property type="molecule type" value="Genomic_DNA"/>
</dbReference>
<keyword evidence="2 5" id="KW-0489">Methyltransferase</keyword>
<dbReference type="GO" id="GO:0002128">
    <property type="term" value="P:tRNA nucleoside ribose methylation"/>
    <property type="evidence" value="ECO:0007669"/>
    <property type="project" value="TreeGrafter"/>
</dbReference>
<dbReference type="SUPFAM" id="SSF75217">
    <property type="entry name" value="alpha/beta knot"/>
    <property type="match status" value="1"/>
</dbReference>
<feature type="domain" description="tRNA/rRNA methyltransferase SpoU type" evidence="6">
    <location>
        <begin position="6"/>
        <end position="156"/>
    </location>
</feature>
<comment type="catalytic activity">
    <reaction evidence="5">
        <text>cytidine(32) in tRNA + S-adenosyl-L-methionine = 2'-O-methylcytidine(32) in tRNA + S-adenosyl-L-homocysteine + H(+)</text>
        <dbReference type="Rhea" id="RHEA:42932"/>
        <dbReference type="Rhea" id="RHEA-COMP:10288"/>
        <dbReference type="Rhea" id="RHEA-COMP:10289"/>
        <dbReference type="ChEBI" id="CHEBI:15378"/>
        <dbReference type="ChEBI" id="CHEBI:57856"/>
        <dbReference type="ChEBI" id="CHEBI:59789"/>
        <dbReference type="ChEBI" id="CHEBI:74495"/>
        <dbReference type="ChEBI" id="CHEBI:82748"/>
        <dbReference type="EC" id="2.1.1.200"/>
    </reaction>
</comment>